<dbReference type="EMBL" id="AM487450">
    <property type="protein sequence ID" value="CAN73206.1"/>
    <property type="molecule type" value="Genomic_DNA"/>
</dbReference>
<protein>
    <submittedName>
        <fullName evidence="2">Uncharacterized protein</fullName>
    </submittedName>
</protein>
<gene>
    <name evidence="2" type="ORF">VITISV_009746</name>
</gene>
<dbReference type="AlphaFoldDB" id="A5C9Y4"/>
<feature type="compositionally biased region" description="Polar residues" evidence="1">
    <location>
        <begin position="102"/>
        <end position="111"/>
    </location>
</feature>
<accession>A5C9Y4</accession>
<proteinExistence type="predicted"/>
<organism evidence="2">
    <name type="scientific">Vitis vinifera</name>
    <name type="common">Grape</name>
    <dbReference type="NCBI Taxonomy" id="29760"/>
    <lineage>
        <taxon>Eukaryota</taxon>
        <taxon>Viridiplantae</taxon>
        <taxon>Streptophyta</taxon>
        <taxon>Embryophyta</taxon>
        <taxon>Tracheophyta</taxon>
        <taxon>Spermatophyta</taxon>
        <taxon>Magnoliopsida</taxon>
        <taxon>eudicotyledons</taxon>
        <taxon>Gunneridae</taxon>
        <taxon>Pentapetalae</taxon>
        <taxon>rosids</taxon>
        <taxon>Vitales</taxon>
        <taxon>Vitaceae</taxon>
        <taxon>Viteae</taxon>
        <taxon>Vitis</taxon>
    </lineage>
</organism>
<name>A5C9Y4_VITVI</name>
<evidence type="ECO:0000313" key="2">
    <source>
        <dbReference type="EMBL" id="CAN73206.1"/>
    </source>
</evidence>
<sequence>MEDFKTTLQKGEHFMLKDLSFYKVAHLTDAEAQETLIESNETFGAEWAKWCEIVEPVMPPIIEEIEEEENTVNLRVGFYERKQKMLNKAIEVGPSSKKQKTGENGSSSKLATTPSLRAYTTFGVDCQKELLAKLEMAKVVEATARNATVEGIGLLRKVEMKNDMLQPKICQPKLDNHPRPKMRKKVLD</sequence>
<reference evidence="2" key="1">
    <citation type="journal article" date="2007" name="PLoS ONE">
        <title>The first genome sequence of an elite grapevine cultivar (Pinot noir Vitis vinifera L.): coping with a highly heterozygous genome.</title>
        <authorList>
            <person name="Velasco R."/>
            <person name="Zharkikh A."/>
            <person name="Troggio M."/>
            <person name="Cartwright D.A."/>
            <person name="Cestaro A."/>
            <person name="Pruss D."/>
            <person name="Pindo M."/>
            <person name="FitzGerald L.M."/>
            <person name="Vezzulli S."/>
            <person name="Reid J."/>
            <person name="Malacarne G."/>
            <person name="Iliev D."/>
            <person name="Coppola G."/>
            <person name="Wardell B."/>
            <person name="Micheletti D."/>
            <person name="Macalma T."/>
            <person name="Facci M."/>
            <person name="Mitchell J.T."/>
            <person name="Perazzolli M."/>
            <person name="Eldredge G."/>
            <person name="Gatto P."/>
            <person name="Oyzerski R."/>
            <person name="Moretto M."/>
            <person name="Gutin N."/>
            <person name="Stefanini M."/>
            <person name="Chen Y."/>
            <person name="Segala C."/>
            <person name="Davenport C."/>
            <person name="Dematte L."/>
            <person name="Mraz A."/>
            <person name="Battilana J."/>
            <person name="Stormo K."/>
            <person name="Costa F."/>
            <person name="Tao Q."/>
            <person name="Si-Ammour A."/>
            <person name="Harkins T."/>
            <person name="Lackey A."/>
            <person name="Perbost C."/>
            <person name="Taillon B."/>
            <person name="Stella A."/>
            <person name="Solovyev V."/>
            <person name="Fawcett J.A."/>
            <person name="Sterck L."/>
            <person name="Vandepoele K."/>
            <person name="Grando S.M."/>
            <person name="Toppo S."/>
            <person name="Moser C."/>
            <person name="Lanchbury J."/>
            <person name="Bogden R."/>
            <person name="Skolnick M."/>
            <person name="Sgaramella V."/>
            <person name="Bhatnagar S.K."/>
            <person name="Fontana P."/>
            <person name="Gutin A."/>
            <person name="Van de Peer Y."/>
            <person name="Salamini F."/>
            <person name="Viola R."/>
        </authorList>
    </citation>
    <scope>NUCLEOTIDE SEQUENCE</scope>
</reference>
<evidence type="ECO:0000256" key="1">
    <source>
        <dbReference type="SAM" id="MobiDB-lite"/>
    </source>
</evidence>
<feature type="region of interest" description="Disordered" evidence="1">
    <location>
        <begin position="91"/>
        <end position="111"/>
    </location>
</feature>